<name>A0A2P1PWM8_9GAMM</name>
<gene>
    <name evidence="2" type="ORF">C7S18_19735</name>
</gene>
<dbReference type="KEGG" id="xba:C7S18_19735"/>
<reference evidence="2 3" key="2">
    <citation type="submission" date="2018-03" db="EMBL/GenBank/DDBJ databases">
        <authorList>
            <person name="Keele B.F."/>
        </authorList>
    </citation>
    <scope>NUCLEOTIDE SEQUENCE [LARGE SCALE GENOMIC DNA]</scope>
    <source>
        <strain evidence="2 3">D13</strain>
    </source>
</reference>
<dbReference type="EMBL" id="CP027860">
    <property type="protein sequence ID" value="AVP99258.1"/>
    <property type="molecule type" value="Genomic_DNA"/>
</dbReference>
<protein>
    <submittedName>
        <fullName evidence="2">Uncharacterized protein</fullName>
    </submittedName>
</protein>
<dbReference type="AlphaFoldDB" id="A0A2P1PWM8"/>
<sequence>MLSQIRHRFAGLTRAWALLLTLALSWQPMLPMLTDLHASTHSASGNHVDHRDHVDGRSAPGNPEERDFLHRLMHAAICCVHLTALPASTNFAFPKLSASPLPRAPSHLFESVLQARLLRPPIAG</sequence>
<organism evidence="2 3">
    <name type="scientific">Ahniella affigens</name>
    <dbReference type="NCBI Taxonomy" id="2021234"/>
    <lineage>
        <taxon>Bacteria</taxon>
        <taxon>Pseudomonadati</taxon>
        <taxon>Pseudomonadota</taxon>
        <taxon>Gammaproteobacteria</taxon>
        <taxon>Lysobacterales</taxon>
        <taxon>Rhodanobacteraceae</taxon>
        <taxon>Ahniella</taxon>
    </lineage>
</organism>
<evidence type="ECO:0000313" key="3">
    <source>
        <dbReference type="Proteomes" id="UP000241074"/>
    </source>
</evidence>
<evidence type="ECO:0000256" key="1">
    <source>
        <dbReference type="SAM" id="MobiDB-lite"/>
    </source>
</evidence>
<feature type="compositionally biased region" description="Basic and acidic residues" evidence="1">
    <location>
        <begin position="47"/>
        <end position="56"/>
    </location>
</feature>
<proteinExistence type="predicted"/>
<accession>A0A2P1PWM8</accession>
<feature type="region of interest" description="Disordered" evidence="1">
    <location>
        <begin position="41"/>
        <end position="62"/>
    </location>
</feature>
<evidence type="ECO:0000313" key="2">
    <source>
        <dbReference type="EMBL" id="AVP99258.1"/>
    </source>
</evidence>
<dbReference type="RefSeq" id="WP_106893178.1">
    <property type="nucleotide sequence ID" value="NZ_CP027860.1"/>
</dbReference>
<reference evidence="2 3" key="1">
    <citation type="submission" date="2018-03" db="EMBL/GenBank/DDBJ databases">
        <title>Ahniella affigens gen. nov., sp. nov., a gammaproteobacterium isolated from sandy soil near a stream.</title>
        <authorList>
            <person name="Ko Y."/>
            <person name="Kim J.-H."/>
        </authorList>
    </citation>
    <scope>NUCLEOTIDE SEQUENCE [LARGE SCALE GENOMIC DNA]</scope>
    <source>
        <strain evidence="2 3">D13</strain>
    </source>
</reference>
<dbReference type="OrthoDB" id="5974854at2"/>
<dbReference type="Proteomes" id="UP000241074">
    <property type="component" value="Chromosome"/>
</dbReference>
<keyword evidence="3" id="KW-1185">Reference proteome</keyword>